<reference evidence="1 2" key="1">
    <citation type="submission" date="2024-02" db="EMBL/GenBank/DDBJ databases">
        <title>A nitrogen-fixing paenibacillus bacterium.</title>
        <authorList>
            <person name="Zhang W.L."/>
            <person name="Chen S.F."/>
        </authorList>
    </citation>
    <scope>NUCLEOTIDE SEQUENCE [LARGE SCALE GENOMIC DNA]</scope>
    <source>
        <strain evidence="1 2">M1</strain>
    </source>
</reference>
<evidence type="ECO:0000313" key="2">
    <source>
        <dbReference type="Proteomes" id="UP001306950"/>
    </source>
</evidence>
<sequence>MGKLVPYIDRRNQEDLVPELRRIIYRYCGKEWDSLPALEADKKAETLVRIFSRMMENVIERLNKAPEKNFIAFLNLLGIGPTPPRAAKAPLLVKAKDDWDKLGFLPAGTKVSAQPENQEEVIFETEKGLTVIQPRPVRAVSLDPGEDRWSNQDFLLSEERTGKFAELFQGDSTVVHRLYLGHSQLLSFDEPGNQLTVYFNKPGVEGSPEGSEEPLLDMDWYCFDEEGNARRLNVTGSWHSRDSDWSAAYIFADLSGIYAKTVSGYDSSEERMDWTNKWIFAELKTPITSGTPMPDIEEIRMELGIVNPEALHPDKVLSNGTEVDVSKDFYPFGEKPKVNDTFYIACREAFAKEHSNVSLTVELSDPEISKPPDTSYVKLSWEYWNGSEWTAIENLQESTYTLAKSVEEGEPEQPESLCTVETLTASGTMHFECPGIKACVVNGEENYWIRIRITGGNYGEEDKYDYEDTPIMIGDQTVNIAQLQYTKATFAPPSVHNLVIDYSYTVGAHPEKVLTENNFTFRDTTEECLTENSYFKPFYPCTERDPMFYLAFDRDISDLPVSLFFPLTGEQLGENPIVAWEYWNGRKWMTLSVNDALRHFTRREILQLAIPSDIEPRPLFGTEQYWIRARLDEGTYRVFPQIDAIYSNAVWARHSNTITGEILGSSNGEGEQSFTLSKTPVLPGQVLMVREAAETGDWVPWEEVSTFSLSGSDGRHYILDRSTGTIQFGDGKNGMVPPTGIDNLKCDYKHGGGSRGNVEAASITKVWDSFSWLDSVTNPVAADGGFDREEPEQAEIRGPHTLKSWERGVTAEDMEWLVREAMPQIAKVKCLSTVNRDLEFAAGKATVIVVPDSDEPKPMPSQELLGEIEAYLCERMSAVLDTSVPGIEVIGPDYVRIGIDANVTFTSMEQRKVVEGQIIDNLKAFFHPLTGGDGNTGWDLGKNLYVSEVYSVIKNTPGVDYVSDIAAHASVQCLTLRLEPLEKGYYKPIVNYPKASAVRTDDNTILFSLAEQVEAGTGVKTLMVKGFKENEKIRLRYRNYDPVELRLDSMEGDLLECSTVNGEGLPFDYPEGSDLEYDVSDDFTVRTFIMNEVPKGAASFYLKIALFEPKDIVFLSRTDEYVNTTPLKIHEVRSENIFLEEDELIYGGFHFINKKEELVFPYLLDKENDQIHDLSGTVAECGLENIPKEERKYTAKLPDTEPLPKRCPYCFPMGE</sequence>
<gene>
    <name evidence="1" type="ORF">V3851_18115</name>
</gene>
<dbReference type="EMBL" id="JAZHPZ010000010">
    <property type="protein sequence ID" value="MEF2967750.1"/>
    <property type="molecule type" value="Genomic_DNA"/>
</dbReference>
<evidence type="ECO:0000313" key="1">
    <source>
        <dbReference type="EMBL" id="MEF2967750.1"/>
    </source>
</evidence>
<keyword evidence="2" id="KW-1185">Reference proteome</keyword>
<dbReference type="RefSeq" id="WP_331847968.1">
    <property type="nucleotide sequence ID" value="NZ_JAZHPZ010000010.1"/>
</dbReference>
<dbReference type="InterPro" id="IPR011749">
    <property type="entry name" value="CHP02243"/>
</dbReference>
<accession>A0ABU7VVF5</accession>
<proteinExistence type="predicted"/>
<dbReference type="Proteomes" id="UP001306950">
    <property type="component" value="Unassembled WGS sequence"/>
</dbReference>
<comment type="caution">
    <text evidence="1">The sequence shown here is derived from an EMBL/GenBank/DDBJ whole genome shotgun (WGS) entry which is preliminary data.</text>
</comment>
<protein>
    <submittedName>
        <fullName evidence="1">Baseplate assembly protein</fullName>
    </submittedName>
</protein>
<organism evidence="1 2">
    <name type="scientific">Paenibacillus haidiansis</name>
    <dbReference type="NCBI Taxonomy" id="1574488"/>
    <lineage>
        <taxon>Bacteria</taxon>
        <taxon>Bacillati</taxon>
        <taxon>Bacillota</taxon>
        <taxon>Bacilli</taxon>
        <taxon>Bacillales</taxon>
        <taxon>Paenibacillaceae</taxon>
        <taxon>Paenibacillus</taxon>
    </lineage>
</organism>
<dbReference type="NCBIfam" id="TIGR02243">
    <property type="entry name" value="putative baseplate assembly protein"/>
    <property type="match status" value="1"/>
</dbReference>
<name>A0ABU7VVF5_9BACL</name>